<evidence type="ECO:0008006" key="2">
    <source>
        <dbReference type="Google" id="ProtNLM"/>
    </source>
</evidence>
<proteinExistence type="predicted"/>
<dbReference type="Gene3D" id="3.40.190.10">
    <property type="entry name" value="Periplasmic binding protein-like II"/>
    <property type="match status" value="1"/>
</dbReference>
<protein>
    <recommendedName>
        <fullName evidence="2">Solute-binding protein family 3/N-terminal domain-containing protein</fullName>
    </recommendedName>
</protein>
<evidence type="ECO:0000313" key="1">
    <source>
        <dbReference type="EMBL" id="KUG25263.1"/>
    </source>
</evidence>
<comment type="caution">
    <text evidence="1">The sequence shown here is derived from an EMBL/GenBank/DDBJ whole genome shotgun (WGS) entry which is preliminary data.</text>
</comment>
<dbReference type="SUPFAM" id="SSF53850">
    <property type="entry name" value="Periplasmic binding protein-like II"/>
    <property type="match status" value="1"/>
</dbReference>
<gene>
    <name evidence="1" type="ORF">ASZ90_004913</name>
</gene>
<name>A0A0W8FWI0_9ZZZZ</name>
<reference evidence="1" key="1">
    <citation type="journal article" date="2015" name="Proc. Natl. Acad. Sci. U.S.A.">
        <title>Networks of energetic and metabolic interactions define dynamics in microbial communities.</title>
        <authorList>
            <person name="Embree M."/>
            <person name="Liu J.K."/>
            <person name="Al-Bassam M.M."/>
            <person name="Zengler K."/>
        </authorList>
    </citation>
    <scope>NUCLEOTIDE SEQUENCE</scope>
</reference>
<dbReference type="EMBL" id="LNQE01000731">
    <property type="protein sequence ID" value="KUG25263.1"/>
    <property type="molecule type" value="Genomic_DNA"/>
</dbReference>
<accession>A0A0W8FWI0</accession>
<dbReference type="AlphaFoldDB" id="A0A0W8FWI0"/>
<organism evidence="1">
    <name type="scientific">hydrocarbon metagenome</name>
    <dbReference type="NCBI Taxonomy" id="938273"/>
    <lineage>
        <taxon>unclassified sequences</taxon>
        <taxon>metagenomes</taxon>
        <taxon>ecological metagenomes</taxon>
    </lineage>
</organism>
<sequence length="48" mass="5774">MLPNELEQVYYGFALHEGSKLREPLNRRIIDIISNPSWEDLQYKYFGE</sequence>